<evidence type="ECO:0000256" key="1">
    <source>
        <dbReference type="ARBA" id="ARBA00022741"/>
    </source>
</evidence>
<keyword evidence="1" id="KW-0547">Nucleotide-binding</keyword>
<name>A0A7S1KM97_9EUKA</name>
<feature type="compositionally biased region" description="Polar residues" evidence="3">
    <location>
        <begin position="13"/>
        <end position="26"/>
    </location>
</feature>
<dbReference type="GO" id="GO:0009190">
    <property type="term" value="P:cyclic nucleotide biosynthetic process"/>
    <property type="evidence" value="ECO:0007669"/>
    <property type="project" value="InterPro"/>
</dbReference>
<reference evidence="5" key="1">
    <citation type="submission" date="2021-01" db="EMBL/GenBank/DDBJ databases">
        <authorList>
            <person name="Corre E."/>
            <person name="Pelletier E."/>
            <person name="Niang G."/>
            <person name="Scheremetjew M."/>
            <person name="Finn R."/>
            <person name="Kale V."/>
            <person name="Holt S."/>
            <person name="Cochrane G."/>
            <person name="Meng A."/>
            <person name="Brown T."/>
            <person name="Cohen L."/>
        </authorList>
    </citation>
    <scope>NUCLEOTIDE SEQUENCE</scope>
    <source>
        <strain evidence="5">WS</strain>
    </source>
</reference>
<organism evidence="5">
    <name type="scientific">Percolomonas cosmopolitus</name>
    <dbReference type="NCBI Taxonomy" id="63605"/>
    <lineage>
        <taxon>Eukaryota</taxon>
        <taxon>Discoba</taxon>
        <taxon>Heterolobosea</taxon>
        <taxon>Tetramitia</taxon>
        <taxon>Eutetramitia</taxon>
        <taxon>Percolomonadidae</taxon>
        <taxon>Percolomonas</taxon>
    </lineage>
</organism>
<feature type="compositionally biased region" description="Polar residues" evidence="3">
    <location>
        <begin position="36"/>
        <end position="51"/>
    </location>
</feature>
<accession>A0A7S1KM97</accession>
<protein>
    <recommendedName>
        <fullName evidence="4">Guanylate cyclase domain-containing protein</fullName>
    </recommendedName>
</protein>
<dbReference type="GO" id="GO:0035556">
    <property type="term" value="P:intracellular signal transduction"/>
    <property type="evidence" value="ECO:0007669"/>
    <property type="project" value="InterPro"/>
</dbReference>
<dbReference type="GO" id="GO:0005737">
    <property type="term" value="C:cytoplasm"/>
    <property type="evidence" value="ECO:0007669"/>
    <property type="project" value="TreeGrafter"/>
</dbReference>
<evidence type="ECO:0000313" key="5">
    <source>
        <dbReference type="EMBL" id="CAD9078494.1"/>
    </source>
</evidence>
<sequence length="1187" mass="133706">MSHVNHPSMKAHLSSTHPPSQQSDQFPTFLKKASQRQRSNARGTYHITQQTKSKYFQMHQRRDTKVPRILKWYREREVERHRSEVNSMGVLASPLTMAQIRMGAGANPTSRGKANSLSQHPSHGDPLPSNSSTDLTGIPLSRKRKKNSTQSPKEFKSLFPRNKHLDQDNQWEITQSFLPKQSMDLVQRSMKNRLSSAPMSALNATDSRPLKKSLRPVEQQLKGCLCFIDIAGYSSMCNTLTQRATDSENNLLRSTFKQSNSSNGERALSRADSFTIVEMNGISSTVEEVARNINKYFASIMQLVRQFGGDVVKNGGDSLVCLFNDAKVSMGDLCLRAILCALLIQNKVPVYESDGIQLQLHIGITCGTFVSALVGGVDDAFEYVLLGQDAYRSLSPAVNGAKSGQIAVTERCLNELAVLKHPLQQYLTYTPLDGAQEARLVAWNPSITSLSLNDVIQNLHVQQHNWMPSSHLCTELKKLLPRSVCENIENNQTDFMADVRRISSVFINLSDCIPQLKESEYDSTLRDPTLTRKLQDCIESIQRILKQFDGVISQVLQDEKGLFVVGGFGIPPFFSKYDASRAVTASMNIHHALRTLNVRHSIGIASGLTYCGTIGDVRRQIMCIISHRVNLAARLMAHPKNHFIFCDETTKSLSEETIEYAQNILALKFKGIEQNLSVYVPTDHASYDIEASSTSDGNSFFKQYEKQRTIFKNLVVGRTKLFKNLEMLIASKKTSTSAQQKPVCPIVLCKGSSGSGKTEILVSTLKIGKELGFQPLYSHAVNIHNLTPFFIWKQLLSQVVYNYVHKDSIDDPEEFLQHYVQLLRNKIDQGSTYLVVIRSIHFVDEWSLRMILECIAQFQHRMIFVASSRNKIQDASKPLEEIVNMAEEFLIPKLSNQETQKIVCSICECADADPEIVKLVNSKSNSNLLFVEEIILNLLHSNIIAVVRDKCTIVDEKAFQKFVTPKLMDLLGSRFERMNVNLQLVCKVASCLAVDTTVRLAMLKSLFPVKKQVEQLDVAIQQLIEHNFIDLHNGDVIMFKDEAYQLLPNRRMLNIKKRQLHKAAAKWLQKNRSTLTPLKDTISAEIAFHMLRSIENGEKPDTLAPHAVEHLMNSSKELEEKGCLSGSLAALRNILTAIKKIPTWDPSQCAKYKRLAQSNIERLQDIMQANAILGLERVERKDFLALD</sequence>
<proteinExistence type="predicted"/>
<feature type="region of interest" description="Disordered" evidence="3">
    <location>
        <begin position="1"/>
        <end position="51"/>
    </location>
</feature>
<dbReference type="InterPro" id="IPR029787">
    <property type="entry name" value="Nucleotide_cyclase"/>
</dbReference>
<dbReference type="CDD" id="cd07302">
    <property type="entry name" value="CHD"/>
    <property type="match status" value="2"/>
</dbReference>
<dbReference type="GO" id="GO:0004016">
    <property type="term" value="F:adenylate cyclase activity"/>
    <property type="evidence" value="ECO:0007669"/>
    <property type="project" value="TreeGrafter"/>
</dbReference>
<dbReference type="Pfam" id="PF00211">
    <property type="entry name" value="Guanylate_cyc"/>
    <property type="match status" value="2"/>
</dbReference>
<dbReference type="AlphaFoldDB" id="A0A7S1KM97"/>
<dbReference type="PANTHER" id="PTHR16305:SF28">
    <property type="entry name" value="GUANYLATE CYCLASE DOMAIN-CONTAINING PROTEIN"/>
    <property type="match status" value="1"/>
</dbReference>
<dbReference type="SUPFAM" id="SSF52540">
    <property type="entry name" value="P-loop containing nucleoside triphosphate hydrolases"/>
    <property type="match status" value="1"/>
</dbReference>
<feature type="domain" description="Guanylate cyclase" evidence="4">
    <location>
        <begin position="224"/>
        <end position="387"/>
    </location>
</feature>
<evidence type="ECO:0000259" key="4">
    <source>
        <dbReference type="PROSITE" id="PS50125"/>
    </source>
</evidence>
<dbReference type="PANTHER" id="PTHR16305">
    <property type="entry name" value="TESTICULAR SOLUBLE ADENYLYL CYCLASE"/>
    <property type="match status" value="1"/>
</dbReference>
<evidence type="ECO:0000256" key="3">
    <source>
        <dbReference type="SAM" id="MobiDB-lite"/>
    </source>
</evidence>
<evidence type="ECO:0000256" key="2">
    <source>
        <dbReference type="ARBA" id="ARBA00022840"/>
    </source>
</evidence>
<dbReference type="InterPro" id="IPR027417">
    <property type="entry name" value="P-loop_NTPase"/>
</dbReference>
<feature type="region of interest" description="Disordered" evidence="3">
    <location>
        <begin position="104"/>
        <end position="162"/>
    </location>
</feature>
<dbReference type="Gene3D" id="3.30.70.1230">
    <property type="entry name" value="Nucleotide cyclase"/>
    <property type="match status" value="2"/>
</dbReference>
<keyword evidence="2" id="KW-0067">ATP-binding</keyword>
<dbReference type="PROSITE" id="PS50125">
    <property type="entry name" value="GUANYLATE_CYCLASE_2"/>
    <property type="match status" value="2"/>
</dbReference>
<gene>
    <name evidence="5" type="ORF">PCOS0759_LOCUS1726</name>
</gene>
<feature type="domain" description="Guanylate cyclase" evidence="4">
    <location>
        <begin position="503"/>
        <end position="636"/>
    </location>
</feature>
<dbReference type="SUPFAM" id="SSF55073">
    <property type="entry name" value="Nucleotide cyclase"/>
    <property type="match status" value="2"/>
</dbReference>
<feature type="compositionally biased region" description="Polar residues" evidence="3">
    <location>
        <begin position="107"/>
        <end position="121"/>
    </location>
</feature>
<dbReference type="GO" id="GO:0005524">
    <property type="term" value="F:ATP binding"/>
    <property type="evidence" value="ECO:0007669"/>
    <property type="project" value="UniProtKB-KW"/>
</dbReference>
<dbReference type="InterPro" id="IPR001054">
    <property type="entry name" value="A/G_cyclase"/>
</dbReference>
<dbReference type="EMBL" id="HBGD01002069">
    <property type="protein sequence ID" value="CAD9078494.1"/>
    <property type="molecule type" value="Transcribed_RNA"/>
</dbReference>